<dbReference type="EMBL" id="AP027452">
    <property type="protein sequence ID" value="BDY33173.1"/>
    <property type="molecule type" value="Genomic_DNA"/>
</dbReference>
<evidence type="ECO:0000256" key="1">
    <source>
        <dbReference type="SAM" id="MobiDB-lite"/>
    </source>
</evidence>
<gene>
    <name evidence="2" type="ORF">hbim_07148</name>
</gene>
<dbReference type="AlphaFoldDB" id="A0AAI8U2D4"/>
<organism evidence="2 3">
    <name type="scientific">Mycolicibacterium mageritense</name>
    <name type="common">Mycobacterium mageritense</name>
    <dbReference type="NCBI Taxonomy" id="53462"/>
    <lineage>
        <taxon>Bacteria</taxon>
        <taxon>Bacillati</taxon>
        <taxon>Actinomycetota</taxon>
        <taxon>Actinomycetes</taxon>
        <taxon>Mycobacteriales</taxon>
        <taxon>Mycobacteriaceae</taxon>
        <taxon>Mycolicibacterium</taxon>
    </lineage>
</organism>
<sequence length="83" mass="9353">MSTQPISGRDPNDERAEEVKDPTGVPPVAPPDEEASEALRNFRRRNRERKRQIVRSFVSGAAFAAGKEGFELAKQFIEHMTQN</sequence>
<reference evidence="2" key="1">
    <citation type="submission" date="2023-03" db="EMBL/GenBank/DDBJ databases">
        <title>Draft genome sequence of a Mycolicibacterium mageritense strain H4_3_1 isolated from a hybrid biological-inorganic system reactor.</title>
        <authorList>
            <person name="Feng X."/>
            <person name="Kazama D."/>
            <person name="Sato K."/>
            <person name="Kobayashi H."/>
        </authorList>
    </citation>
    <scope>NUCLEOTIDE SEQUENCE</scope>
    <source>
        <strain evidence="2">H4_3_1</strain>
    </source>
</reference>
<accession>A0AAI8U2D4</accession>
<dbReference type="Proteomes" id="UP001241092">
    <property type="component" value="Chromosome"/>
</dbReference>
<protein>
    <submittedName>
        <fullName evidence="2">Uncharacterized protein</fullName>
    </submittedName>
</protein>
<name>A0AAI8U2D4_MYCME</name>
<feature type="region of interest" description="Disordered" evidence="1">
    <location>
        <begin position="1"/>
        <end position="46"/>
    </location>
</feature>
<dbReference type="RefSeq" id="WP_286212777.1">
    <property type="nucleotide sequence ID" value="NZ_AP027452.1"/>
</dbReference>
<evidence type="ECO:0000313" key="3">
    <source>
        <dbReference type="Proteomes" id="UP001241092"/>
    </source>
</evidence>
<evidence type="ECO:0000313" key="2">
    <source>
        <dbReference type="EMBL" id="BDY33173.1"/>
    </source>
</evidence>
<feature type="compositionally biased region" description="Basic and acidic residues" evidence="1">
    <location>
        <begin position="10"/>
        <end position="21"/>
    </location>
</feature>
<proteinExistence type="predicted"/>